<dbReference type="Proteomes" id="UP000053647">
    <property type="component" value="Unassembled WGS sequence"/>
</dbReference>
<gene>
    <name evidence="4" type="ORF">PAXINDRAFT_13910</name>
</gene>
<sequence length="610" mass="68180">MSSPAFPSSCSSNLPELPKVEAAGASNAVVDALRSTPHQKLTTNAAPAFDSTLMPTLYAFLGLDTYLQVTGRELGFMLGNAWAEDLALALRIIWNARSIHDGKVDKELSTEPSPHGRRKPPLPGRPDVLSSFTQRGCKWCCREALLHLPREYWSRAQRVQPFANAHDRLTRKLLDKRYLALYVAVARLFAVRLTKDFTILEKIAALPGDTGEKERMKLMGALSLAPKWAPTPGGSHDRVTNISSAICLLLHHAQTLPAPEMHLLRWFYQRHVLTPGRRYNCVPEPLMSANRWSEIAYSRVPSVCMHANKEKFFTHGAERFVSYLTDVESGKKQIGGATLLPHLLVMQAVELALAQKETPTRYGSKKPETQALVVDAQWATLLARLRKAGEWDNCIAVCDVSGSMGSMWETILPGKSPFEVDPVWPALSFPRLGAARETSICGFVHHVLFTTSRGRPGSGIQNDLNAVFLKLILPLAIKHKVPQDEMIKRVFLFSDMQFDCASTEYDPSDWKTNHDVVERAYQEAGYDVPEIVYWNLSRESITAPVTGEREGVALLSEYSPSLLKVFMDVEEEDFEVLDDSGEKVKQKLTPEEIMRKVLGRRSYNGLVVVD</sequence>
<evidence type="ECO:0000256" key="1">
    <source>
        <dbReference type="SAM" id="MobiDB-lite"/>
    </source>
</evidence>
<dbReference type="PIRSF" id="PIRSF015417">
    <property type="entry name" value="T31B5_30_vWA"/>
    <property type="match status" value="1"/>
</dbReference>
<organism evidence="4 5">
    <name type="scientific">Paxillus involutus ATCC 200175</name>
    <dbReference type="NCBI Taxonomy" id="664439"/>
    <lineage>
        <taxon>Eukaryota</taxon>
        <taxon>Fungi</taxon>
        <taxon>Dikarya</taxon>
        <taxon>Basidiomycota</taxon>
        <taxon>Agaricomycotina</taxon>
        <taxon>Agaricomycetes</taxon>
        <taxon>Agaricomycetidae</taxon>
        <taxon>Boletales</taxon>
        <taxon>Paxilineae</taxon>
        <taxon>Paxillaceae</taxon>
        <taxon>Paxillus</taxon>
    </lineage>
</organism>
<feature type="region of interest" description="Disordered" evidence="1">
    <location>
        <begin position="105"/>
        <end position="127"/>
    </location>
</feature>
<dbReference type="InterPro" id="IPR056690">
    <property type="entry name" value="DUF7788"/>
</dbReference>
<reference evidence="4 5" key="1">
    <citation type="submission" date="2014-06" db="EMBL/GenBank/DDBJ databases">
        <authorList>
            <consortium name="DOE Joint Genome Institute"/>
            <person name="Kuo A."/>
            <person name="Kohler A."/>
            <person name="Nagy L.G."/>
            <person name="Floudas D."/>
            <person name="Copeland A."/>
            <person name="Barry K.W."/>
            <person name="Cichocki N."/>
            <person name="Veneault-Fourrey C."/>
            <person name="LaButti K."/>
            <person name="Lindquist E.A."/>
            <person name="Lipzen A."/>
            <person name="Lundell T."/>
            <person name="Morin E."/>
            <person name="Murat C."/>
            <person name="Sun H."/>
            <person name="Tunlid A."/>
            <person name="Henrissat B."/>
            <person name="Grigoriev I.V."/>
            <person name="Hibbett D.S."/>
            <person name="Martin F."/>
            <person name="Nordberg H.P."/>
            <person name="Cantor M.N."/>
            <person name="Hua S.X."/>
        </authorList>
    </citation>
    <scope>NUCLEOTIDE SEQUENCE [LARGE SCALE GENOMIC DNA]</scope>
    <source>
        <strain evidence="4 5">ATCC 200175</strain>
    </source>
</reference>
<keyword evidence="5" id="KW-1185">Reference proteome</keyword>
<dbReference type="HOGENOM" id="CLU_011744_1_1_1"/>
<evidence type="ECO:0000313" key="5">
    <source>
        <dbReference type="Proteomes" id="UP000053647"/>
    </source>
</evidence>
<dbReference type="Pfam" id="PF11443">
    <property type="entry name" value="DUF2828"/>
    <property type="match status" value="2"/>
</dbReference>
<evidence type="ECO:0000259" key="2">
    <source>
        <dbReference type="Pfam" id="PF11443"/>
    </source>
</evidence>
<dbReference type="PANTHER" id="PTHR31373:SF27">
    <property type="entry name" value="TROVE DOMAIN-CONTAINING PROTEIN"/>
    <property type="match status" value="1"/>
</dbReference>
<name>A0A0C9U1L8_PAXIN</name>
<proteinExistence type="predicted"/>
<protein>
    <submittedName>
        <fullName evidence="4">Uncharacterized protein</fullName>
    </submittedName>
</protein>
<dbReference type="OrthoDB" id="1149618at2759"/>
<evidence type="ECO:0000259" key="3">
    <source>
        <dbReference type="Pfam" id="PF25043"/>
    </source>
</evidence>
<dbReference type="Pfam" id="PF25043">
    <property type="entry name" value="DUF7788"/>
    <property type="match status" value="1"/>
</dbReference>
<reference evidence="5" key="2">
    <citation type="submission" date="2015-01" db="EMBL/GenBank/DDBJ databases">
        <title>Evolutionary Origins and Diversification of the Mycorrhizal Mutualists.</title>
        <authorList>
            <consortium name="DOE Joint Genome Institute"/>
            <consortium name="Mycorrhizal Genomics Consortium"/>
            <person name="Kohler A."/>
            <person name="Kuo A."/>
            <person name="Nagy L.G."/>
            <person name="Floudas D."/>
            <person name="Copeland A."/>
            <person name="Barry K.W."/>
            <person name="Cichocki N."/>
            <person name="Veneault-Fourrey C."/>
            <person name="LaButti K."/>
            <person name="Lindquist E.A."/>
            <person name="Lipzen A."/>
            <person name="Lundell T."/>
            <person name="Morin E."/>
            <person name="Murat C."/>
            <person name="Riley R."/>
            <person name="Ohm R."/>
            <person name="Sun H."/>
            <person name="Tunlid A."/>
            <person name="Henrissat B."/>
            <person name="Grigoriev I.V."/>
            <person name="Hibbett D.S."/>
            <person name="Martin F."/>
        </authorList>
    </citation>
    <scope>NUCLEOTIDE SEQUENCE [LARGE SCALE GENOMIC DNA]</scope>
    <source>
        <strain evidence="5">ATCC 200175</strain>
    </source>
</reference>
<evidence type="ECO:0000313" key="4">
    <source>
        <dbReference type="EMBL" id="KIJ13346.1"/>
    </source>
</evidence>
<dbReference type="EMBL" id="KN819353">
    <property type="protein sequence ID" value="KIJ13346.1"/>
    <property type="molecule type" value="Genomic_DNA"/>
</dbReference>
<accession>A0A0C9U1L8</accession>
<dbReference type="InterPro" id="IPR011205">
    <property type="entry name" value="UCP015417_vWA"/>
</dbReference>
<feature type="domain" description="DUF7788" evidence="3">
    <location>
        <begin position="459"/>
        <end position="597"/>
    </location>
</feature>
<dbReference type="AlphaFoldDB" id="A0A0C9U1L8"/>
<feature type="domain" description="DUF2828" evidence="2">
    <location>
        <begin position="42"/>
        <end position="108"/>
    </location>
</feature>
<dbReference type="InterPro" id="IPR058580">
    <property type="entry name" value="DUF2828"/>
</dbReference>
<dbReference type="PANTHER" id="PTHR31373">
    <property type="entry name" value="OS06G0652100 PROTEIN"/>
    <property type="match status" value="1"/>
</dbReference>
<feature type="domain" description="DUF2828" evidence="2">
    <location>
        <begin position="155"/>
        <end position="390"/>
    </location>
</feature>